<evidence type="ECO:0000256" key="2">
    <source>
        <dbReference type="SAM" id="SignalP"/>
    </source>
</evidence>
<dbReference type="Gene3D" id="2.120.10.60">
    <property type="entry name" value="Tricorn protease N-terminal domain"/>
    <property type="match status" value="1"/>
</dbReference>
<organism evidence="3 4">
    <name type="scientific">Thiorhodococcus minor</name>
    <dbReference type="NCBI Taxonomy" id="57489"/>
    <lineage>
        <taxon>Bacteria</taxon>
        <taxon>Pseudomonadati</taxon>
        <taxon>Pseudomonadota</taxon>
        <taxon>Gammaproteobacteria</taxon>
        <taxon>Chromatiales</taxon>
        <taxon>Chromatiaceae</taxon>
        <taxon>Thiorhodococcus</taxon>
    </lineage>
</organism>
<name>A0A6M0K2U1_9GAMM</name>
<evidence type="ECO:0000313" key="4">
    <source>
        <dbReference type="Proteomes" id="UP000483379"/>
    </source>
</evidence>
<keyword evidence="2" id="KW-0732">Signal</keyword>
<dbReference type="PANTHER" id="PTHR36842:SF1">
    <property type="entry name" value="PROTEIN TOLB"/>
    <property type="match status" value="1"/>
</dbReference>
<gene>
    <name evidence="3" type="ORF">G3446_19705</name>
</gene>
<reference evidence="3 4" key="1">
    <citation type="submission" date="2020-02" db="EMBL/GenBank/DDBJ databases">
        <title>Genome sequences of Thiorhodococcus mannitoliphagus and Thiorhodococcus minor, purple sulfur photosynthetic bacteria in the gammaproteobacterial family, Chromatiaceae.</title>
        <authorList>
            <person name="Aviles F.A."/>
            <person name="Meyer T.E."/>
            <person name="Kyndt J.A."/>
        </authorList>
    </citation>
    <scope>NUCLEOTIDE SEQUENCE [LARGE SCALE GENOMIC DNA]</scope>
    <source>
        <strain evidence="3 4">DSM 11518</strain>
    </source>
</reference>
<evidence type="ECO:0000313" key="3">
    <source>
        <dbReference type="EMBL" id="NEV64082.1"/>
    </source>
</evidence>
<keyword evidence="4" id="KW-1185">Reference proteome</keyword>
<dbReference type="InterPro" id="IPR011659">
    <property type="entry name" value="WD40"/>
</dbReference>
<dbReference type="InterPro" id="IPR011042">
    <property type="entry name" value="6-blade_b-propeller_TolB-like"/>
</dbReference>
<proteinExistence type="inferred from homology"/>
<dbReference type="EMBL" id="JAAIJQ010000073">
    <property type="protein sequence ID" value="NEV64082.1"/>
    <property type="molecule type" value="Genomic_DNA"/>
</dbReference>
<dbReference type="RefSeq" id="WP_164454616.1">
    <property type="nucleotide sequence ID" value="NZ_JAAIJQ010000073.1"/>
</dbReference>
<dbReference type="Proteomes" id="UP000483379">
    <property type="component" value="Unassembled WGS sequence"/>
</dbReference>
<comment type="caution">
    <text evidence="3">The sequence shown here is derived from an EMBL/GenBank/DDBJ whole genome shotgun (WGS) entry which is preliminary data.</text>
</comment>
<comment type="similarity">
    <text evidence="1">Belongs to the TolB family.</text>
</comment>
<protein>
    <submittedName>
        <fullName evidence="3">Uncharacterized protein</fullName>
    </submittedName>
</protein>
<feature type="signal peptide" evidence="2">
    <location>
        <begin position="1"/>
        <end position="23"/>
    </location>
</feature>
<evidence type="ECO:0000256" key="1">
    <source>
        <dbReference type="ARBA" id="ARBA00009820"/>
    </source>
</evidence>
<dbReference type="Pfam" id="PF07676">
    <property type="entry name" value="PD40"/>
    <property type="match status" value="5"/>
</dbReference>
<dbReference type="PANTHER" id="PTHR36842">
    <property type="entry name" value="PROTEIN TOLB HOMOLOG"/>
    <property type="match status" value="1"/>
</dbReference>
<dbReference type="AlphaFoldDB" id="A0A6M0K2U1"/>
<dbReference type="SUPFAM" id="SSF82171">
    <property type="entry name" value="DPP6 N-terminal domain-like"/>
    <property type="match status" value="1"/>
</dbReference>
<feature type="chain" id="PRO_5027034569" evidence="2">
    <location>
        <begin position="24"/>
        <end position="1022"/>
    </location>
</feature>
<dbReference type="Gene3D" id="2.120.10.30">
    <property type="entry name" value="TolB, C-terminal domain"/>
    <property type="match status" value="2"/>
</dbReference>
<accession>A0A6M0K2U1</accession>
<dbReference type="SUPFAM" id="SSF69304">
    <property type="entry name" value="Tricorn protease N-terminal domain"/>
    <property type="match status" value="1"/>
</dbReference>
<sequence>MALRQTALAILSTQALISSEALGATSGPLQTAPETTAVGTLDIRDTHLRNPFAYIVPQCYVLNRDEQDTVLNPCYVCHQRGAQPNFLDDSDFQLAYEMTELGLTNPWDNLFEDRSSRIQGISDAESLAYVRTSNYISETGDLILAERLADLPSAWDMDGDNQWDGYRPDAYFRFDEQGFDRDPLDGYTGWRAFAYYPTPGTYWPTNGSAGDVLIRLPEAFRHTSAGELSLAVYAVNLAIVEALIKRADVAIDPIDETLYGIDLNKDGELGWTSLVRYDWAPLEGREMSFVGQAGALQAAGQIHLAVGLFPEGTEFLQSLRYLDVTDDAGVQPAVRMKELRYARKQSWYTYAELKGLIAREDAERREYENNTIKQVPGDYESGLFGQGWVYQGFIESDDGSLRPQTQEESLYCMGCHTGLGATTDTTFAFARKLDAEADRHGWYHWSQKDASGLNEPKVEIDGAGVQYEYAYYLMYTRSGSEFLDNPELEARFFDEDGTPKAEAFAALHDDLTLALIPSPERALALNKAYWTIVEDQDFVLGRDANLTPVDSMQTQVTKDLPTGVEQAANPVAFHGCFATGGSCDADEEPSEEPSAWAELVTGAGMDGPDGSRYQVDWNGIIHLSSYALGIEGVTFTFPERLTLPTRTIVPLGDTRVCYDCHRVSAPIVATNNRAELPVDFAALDAEPSSQSGLVQLTQDPARDVGAKWSPDGRTLAFVSDRTGTDQIWLLFLRSGELRQLTQGPEQHAWPEWSPDGRRLAYWAYDPTTDQQSVRTIYFNGSGETTVLNPQGPVDRPAWRPDGRYLAAAAEIDGNWDLWLFRPDGSDLHRLTQDEAMETNPLWSPDGTTLAYKVAPSGDYNLTIQNFMTFENGLTQPSIHVWNGPQAVQMNAWSPDGAQVAYTAEVISGSTGEDRVTYANIVSDLRLRDDEAVADPSVIISRGQTIGDRGAVFSPADASQVAFWAWGKDHRANLWLYDQVSGQLEQLTQGGSDIYPQWSPDGKSLVFESSRGGSSDLWLLSID</sequence>